<evidence type="ECO:0000256" key="9">
    <source>
        <dbReference type="ARBA" id="ARBA00032370"/>
    </source>
</evidence>
<feature type="transmembrane region" description="Helical" evidence="16">
    <location>
        <begin position="121"/>
        <end position="143"/>
    </location>
</feature>
<evidence type="ECO:0000256" key="12">
    <source>
        <dbReference type="ARBA" id="ARBA00041185"/>
    </source>
</evidence>
<evidence type="ECO:0000313" key="18">
    <source>
        <dbReference type="Proteomes" id="UP000228700"/>
    </source>
</evidence>
<dbReference type="InterPro" id="IPR018365">
    <property type="entry name" value="Cell_cycle_FtsW-rel_CS"/>
</dbReference>
<dbReference type="Proteomes" id="UP000228700">
    <property type="component" value="Unassembled WGS sequence"/>
</dbReference>
<keyword evidence="3" id="KW-0808">Transferase</keyword>
<evidence type="ECO:0000256" key="6">
    <source>
        <dbReference type="ARBA" id="ARBA00022984"/>
    </source>
</evidence>
<dbReference type="GO" id="GO:0008360">
    <property type="term" value="P:regulation of cell shape"/>
    <property type="evidence" value="ECO:0007669"/>
    <property type="project" value="UniProtKB-KW"/>
</dbReference>
<evidence type="ECO:0000256" key="16">
    <source>
        <dbReference type="SAM" id="Phobius"/>
    </source>
</evidence>
<organism evidence="17 18">
    <name type="scientific">Candidatus Taylorbacteria bacterium CG10_big_fil_rev_8_21_14_0_10_41_48</name>
    <dbReference type="NCBI Taxonomy" id="1975024"/>
    <lineage>
        <taxon>Bacteria</taxon>
        <taxon>Candidatus Tayloriibacteriota</taxon>
    </lineage>
</organism>
<evidence type="ECO:0000256" key="10">
    <source>
        <dbReference type="ARBA" id="ARBA00033270"/>
    </source>
</evidence>
<dbReference type="GO" id="GO:0032153">
    <property type="term" value="C:cell division site"/>
    <property type="evidence" value="ECO:0007669"/>
    <property type="project" value="TreeGrafter"/>
</dbReference>
<dbReference type="PANTHER" id="PTHR30474:SF2">
    <property type="entry name" value="PEPTIDOGLYCAN GLYCOSYLTRANSFERASE FTSW-RELATED"/>
    <property type="match status" value="1"/>
</dbReference>
<feature type="transmembrane region" description="Helical" evidence="16">
    <location>
        <begin position="347"/>
        <end position="374"/>
    </location>
</feature>
<dbReference type="AlphaFoldDB" id="A0A2M8LCI2"/>
<evidence type="ECO:0000256" key="11">
    <source>
        <dbReference type="ARBA" id="ARBA00038053"/>
    </source>
</evidence>
<keyword evidence="4 16" id="KW-0812">Transmembrane</keyword>
<dbReference type="GO" id="GO:0009252">
    <property type="term" value="P:peptidoglycan biosynthetic process"/>
    <property type="evidence" value="ECO:0007669"/>
    <property type="project" value="UniProtKB-KW"/>
</dbReference>
<dbReference type="PROSITE" id="PS00428">
    <property type="entry name" value="FTSW_RODA_SPOVE"/>
    <property type="match status" value="1"/>
</dbReference>
<dbReference type="GO" id="GO:0005886">
    <property type="term" value="C:plasma membrane"/>
    <property type="evidence" value="ECO:0007669"/>
    <property type="project" value="TreeGrafter"/>
</dbReference>
<dbReference type="GO" id="GO:0015648">
    <property type="term" value="F:lipid-linked peptidoglycan transporter activity"/>
    <property type="evidence" value="ECO:0007669"/>
    <property type="project" value="TreeGrafter"/>
</dbReference>
<gene>
    <name evidence="17" type="ORF">COV01_02410</name>
</gene>
<sequence length="413" mass="44807">MTKRVAPKKRITFAPRPRTKPPDFGLGGFSFVHNLSTRCAWYHLYMVRIHKMDKKLLVSILLLVTAGFFIFLSASLGLLARDTAHFSSIAFKQIFFGLIPGIIALYTLSRFDYIFWRKSSFYLFIVAIVLNIIIFVPGIGISANGATRWLAIGTYSLQVSEILKIAVIMYFAAWLSSVRERVSEWRYGLLPLVIMLVISAGLLLAQPDTDTFVVIAAALVAMFLVAGGKWRHVFLLVIVGLIGLSVLVLTRPYLRARIDNFIDPSASSLGSGYQLQQSLIAIGSGGITGRGFGQSVQKFGFLPEPVGDSIFAVAAEEFGFIGSVALIALFVFFTIRSFKVASSVTNAFGGLLVVGIVSFMIAQSFINIAAMIGVLPLSGIPLLFVSQGGTALLLALAEAGIILNVSRHARVVG</sequence>
<evidence type="ECO:0000256" key="7">
    <source>
        <dbReference type="ARBA" id="ARBA00022989"/>
    </source>
</evidence>
<comment type="similarity">
    <text evidence="11">Belongs to the SEDS family. FtsW subfamily.</text>
</comment>
<evidence type="ECO:0000256" key="5">
    <source>
        <dbReference type="ARBA" id="ARBA00022960"/>
    </source>
</evidence>
<feature type="transmembrane region" description="Helical" evidence="16">
    <location>
        <begin position="234"/>
        <end position="254"/>
    </location>
</feature>
<dbReference type="GO" id="GO:0008955">
    <property type="term" value="F:peptidoglycan glycosyltransferase activity"/>
    <property type="evidence" value="ECO:0007669"/>
    <property type="project" value="UniProtKB-EC"/>
</dbReference>
<accession>A0A2M8LCI2</accession>
<evidence type="ECO:0000256" key="14">
    <source>
        <dbReference type="ARBA" id="ARBA00044770"/>
    </source>
</evidence>
<feature type="transmembrane region" description="Helical" evidence="16">
    <location>
        <begin position="310"/>
        <end position="335"/>
    </location>
</feature>
<proteinExistence type="inferred from homology"/>
<feature type="transmembrane region" description="Helical" evidence="16">
    <location>
        <begin position="155"/>
        <end position="175"/>
    </location>
</feature>
<comment type="caution">
    <text evidence="17">The sequence shown here is derived from an EMBL/GenBank/DDBJ whole genome shotgun (WGS) entry which is preliminary data.</text>
</comment>
<keyword evidence="6" id="KW-0573">Peptidoglycan synthesis</keyword>
<dbReference type="Pfam" id="PF01098">
    <property type="entry name" value="FTSW_RODA_SPOVE"/>
    <property type="match status" value="1"/>
</dbReference>
<dbReference type="EMBL" id="PFEQ01000009">
    <property type="protein sequence ID" value="PJE74327.1"/>
    <property type="molecule type" value="Genomic_DNA"/>
</dbReference>
<keyword evidence="2" id="KW-0328">Glycosyltransferase</keyword>
<keyword evidence="8 16" id="KW-0472">Membrane</keyword>
<evidence type="ECO:0000256" key="8">
    <source>
        <dbReference type="ARBA" id="ARBA00023136"/>
    </source>
</evidence>
<dbReference type="PANTHER" id="PTHR30474">
    <property type="entry name" value="CELL CYCLE PROTEIN"/>
    <property type="match status" value="1"/>
</dbReference>
<feature type="transmembrane region" description="Helical" evidence="16">
    <location>
        <begin position="56"/>
        <end position="78"/>
    </location>
</feature>
<keyword evidence="5" id="KW-0133">Cell shape</keyword>
<dbReference type="EC" id="2.4.99.28" evidence="14"/>
<evidence type="ECO:0000256" key="15">
    <source>
        <dbReference type="ARBA" id="ARBA00049902"/>
    </source>
</evidence>
<evidence type="ECO:0000256" key="1">
    <source>
        <dbReference type="ARBA" id="ARBA00004141"/>
    </source>
</evidence>
<comment type="catalytic activity">
    <reaction evidence="15">
        <text>[GlcNAc-(1-&gt;4)-Mur2Ac(oyl-L-Ala-gamma-D-Glu-L-Lys-D-Ala-D-Ala)](n)-di-trans,octa-cis-undecaprenyl diphosphate + beta-D-GlcNAc-(1-&gt;4)-Mur2Ac(oyl-L-Ala-gamma-D-Glu-L-Lys-D-Ala-D-Ala)-di-trans,octa-cis-undecaprenyl diphosphate = [GlcNAc-(1-&gt;4)-Mur2Ac(oyl-L-Ala-gamma-D-Glu-L-Lys-D-Ala-D-Ala)](n+1)-di-trans,octa-cis-undecaprenyl diphosphate + di-trans,octa-cis-undecaprenyl diphosphate + H(+)</text>
        <dbReference type="Rhea" id="RHEA:23708"/>
        <dbReference type="Rhea" id="RHEA-COMP:9602"/>
        <dbReference type="Rhea" id="RHEA-COMP:9603"/>
        <dbReference type="ChEBI" id="CHEBI:15378"/>
        <dbReference type="ChEBI" id="CHEBI:58405"/>
        <dbReference type="ChEBI" id="CHEBI:60033"/>
        <dbReference type="ChEBI" id="CHEBI:78435"/>
        <dbReference type="EC" id="2.4.99.28"/>
    </reaction>
</comment>
<evidence type="ECO:0000256" key="2">
    <source>
        <dbReference type="ARBA" id="ARBA00022676"/>
    </source>
</evidence>
<feature type="transmembrane region" description="Helical" evidence="16">
    <location>
        <begin position="211"/>
        <end position="227"/>
    </location>
</feature>
<feature type="transmembrane region" description="Helical" evidence="16">
    <location>
        <begin position="187"/>
        <end position="205"/>
    </location>
</feature>
<name>A0A2M8LCI2_9BACT</name>
<evidence type="ECO:0000256" key="4">
    <source>
        <dbReference type="ARBA" id="ARBA00022692"/>
    </source>
</evidence>
<protein>
    <recommendedName>
        <fullName evidence="12">Probable peptidoglycan glycosyltransferase FtsW</fullName>
        <ecNumber evidence="14">2.4.99.28</ecNumber>
    </recommendedName>
    <alternativeName>
        <fullName evidence="13">Cell division protein FtsW</fullName>
    </alternativeName>
    <alternativeName>
        <fullName evidence="10">Cell wall polymerase</fullName>
    </alternativeName>
    <alternativeName>
        <fullName evidence="9">Peptidoglycan polymerase</fullName>
    </alternativeName>
</protein>
<evidence type="ECO:0000256" key="13">
    <source>
        <dbReference type="ARBA" id="ARBA00041418"/>
    </source>
</evidence>
<reference evidence="18" key="1">
    <citation type="submission" date="2017-09" db="EMBL/GenBank/DDBJ databases">
        <title>Depth-based differentiation of microbial function through sediment-hosted aquifers and enrichment of novel symbionts in the deep terrestrial subsurface.</title>
        <authorList>
            <person name="Probst A.J."/>
            <person name="Ladd B."/>
            <person name="Jarett J.K."/>
            <person name="Geller-Mcgrath D.E."/>
            <person name="Sieber C.M.K."/>
            <person name="Emerson J.B."/>
            <person name="Anantharaman K."/>
            <person name="Thomas B.C."/>
            <person name="Malmstrom R."/>
            <person name="Stieglmeier M."/>
            <person name="Klingl A."/>
            <person name="Woyke T."/>
            <person name="Ryan C.M."/>
            <person name="Banfield J.F."/>
        </authorList>
    </citation>
    <scope>NUCLEOTIDE SEQUENCE [LARGE SCALE GENOMIC DNA]</scope>
</reference>
<evidence type="ECO:0000313" key="17">
    <source>
        <dbReference type="EMBL" id="PJE74327.1"/>
    </source>
</evidence>
<keyword evidence="7 16" id="KW-1133">Transmembrane helix</keyword>
<evidence type="ECO:0000256" key="3">
    <source>
        <dbReference type="ARBA" id="ARBA00022679"/>
    </source>
</evidence>
<feature type="transmembrane region" description="Helical" evidence="16">
    <location>
        <begin position="380"/>
        <end position="403"/>
    </location>
</feature>
<dbReference type="GO" id="GO:0051301">
    <property type="term" value="P:cell division"/>
    <property type="evidence" value="ECO:0007669"/>
    <property type="project" value="InterPro"/>
</dbReference>
<comment type="subcellular location">
    <subcellularLocation>
        <location evidence="1">Membrane</location>
        <topology evidence="1">Multi-pass membrane protein</topology>
    </subcellularLocation>
</comment>
<dbReference type="InterPro" id="IPR001182">
    <property type="entry name" value="FtsW/RodA"/>
</dbReference>
<feature type="transmembrane region" description="Helical" evidence="16">
    <location>
        <begin position="90"/>
        <end position="109"/>
    </location>
</feature>